<name>A0A0P6YC71_9CHLR</name>
<feature type="transmembrane region" description="Helical" evidence="1">
    <location>
        <begin position="201"/>
        <end position="216"/>
    </location>
</feature>
<feature type="transmembrane region" description="Helical" evidence="1">
    <location>
        <begin position="177"/>
        <end position="194"/>
    </location>
</feature>
<dbReference type="AlphaFoldDB" id="A0A0P6YC71"/>
<feature type="transmembrane region" description="Helical" evidence="1">
    <location>
        <begin position="121"/>
        <end position="141"/>
    </location>
</feature>
<feature type="transmembrane region" description="Helical" evidence="1">
    <location>
        <begin position="21"/>
        <end position="44"/>
    </location>
</feature>
<keyword evidence="1" id="KW-0812">Transmembrane</keyword>
<gene>
    <name evidence="2" type="ORF">ADN01_13940</name>
</gene>
<dbReference type="EMBL" id="LGCM01000047">
    <property type="protein sequence ID" value="KPL79591.1"/>
    <property type="molecule type" value="Genomic_DNA"/>
</dbReference>
<dbReference type="RefSeq" id="WP_062417824.1">
    <property type="nucleotide sequence ID" value="NZ_DF967974.1"/>
</dbReference>
<dbReference type="Proteomes" id="UP000050501">
    <property type="component" value="Unassembled WGS sequence"/>
</dbReference>
<protein>
    <submittedName>
        <fullName evidence="2">Uncharacterized protein</fullName>
    </submittedName>
</protein>
<feature type="transmembrane region" description="Helical" evidence="1">
    <location>
        <begin position="92"/>
        <end position="115"/>
    </location>
</feature>
<feature type="transmembrane region" description="Helical" evidence="1">
    <location>
        <begin position="236"/>
        <end position="253"/>
    </location>
</feature>
<keyword evidence="1" id="KW-0472">Membrane</keyword>
<accession>A0A0P6YC71</accession>
<organism evidence="2 3">
    <name type="scientific">Levilinea saccharolytica</name>
    <dbReference type="NCBI Taxonomy" id="229921"/>
    <lineage>
        <taxon>Bacteria</taxon>
        <taxon>Bacillati</taxon>
        <taxon>Chloroflexota</taxon>
        <taxon>Anaerolineae</taxon>
        <taxon>Anaerolineales</taxon>
        <taxon>Anaerolineaceae</taxon>
        <taxon>Levilinea</taxon>
    </lineage>
</organism>
<sequence length="277" mass="32035">MEKAAEEEKPRKRSLGARLGWTRASYALLSVFMVLIFLIGYVWWPLLQAYLDTYNPDYPFWVQFDWLLLGIFLAMTLLIMANAHLGKDFPIFAIGLAGGLVIESWGTQTSLWTYYTAERPPLWIIPAWPIASLSIDRLYRLLARWTKNWPEGVFRWGYWAVFGIFLGLMVIFVAPTLNRSLTVMALVLCVFLILTPVDRRAMVLVFAAGAGLGYFLERWGTTRECWTYYTRQTPPFFAVLAHGMAAVAFWRVLRLYELFWPRVKALLGRRAPERETA</sequence>
<keyword evidence="3" id="KW-1185">Reference proteome</keyword>
<reference evidence="2 3" key="1">
    <citation type="submission" date="2015-07" db="EMBL/GenBank/DDBJ databases">
        <title>Genome sequence of Levilinea saccharolytica DSM 16555.</title>
        <authorList>
            <person name="Hemp J."/>
            <person name="Ward L.M."/>
            <person name="Pace L.A."/>
            <person name="Fischer W.W."/>
        </authorList>
    </citation>
    <scope>NUCLEOTIDE SEQUENCE [LARGE SCALE GENOMIC DNA]</scope>
    <source>
        <strain evidence="2 3">KIBI-1</strain>
    </source>
</reference>
<proteinExistence type="predicted"/>
<feature type="transmembrane region" description="Helical" evidence="1">
    <location>
        <begin position="64"/>
        <end position="85"/>
    </location>
</feature>
<evidence type="ECO:0000313" key="3">
    <source>
        <dbReference type="Proteomes" id="UP000050501"/>
    </source>
</evidence>
<dbReference type="OrthoDB" id="161871at2"/>
<evidence type="ECO:0000256" key="1">
    <source>
        <dbReference type="SAM" id="Phobius"/>
    </source>
</evidence>
<evidence type="ECO:0000313" key="2">
    <source>
        <dbReference type="EMBL" id="KPL79591.1"/>
    </source>
</evidence>
<feature type="transmembrane region" description="Helical" evidence="1">
    <location>
        <begin position="153"/>
        <end position="171"/>
    </location>
</feature>
<comment type="caution">
    <text evidence="2">The sequence shown here is derived from an EMBL/GenBank/DDBJ whole genome shotgun (WGS) entry which is preliminary data.</text>
</comment>
<keyword evidence="1" id="KW-1133">Transmembrane helix</keyword>